<dbReference type="SUPFAM" id="SSF50630">
    <property type="entry name" value="Acid proteases"/>
    <property type="match status" value="1"/>
</dbReference>
<proteinExistence type="predicted"/>
<dbReference type="AlphaFoldDB" id="A0A7C1CCW6"/>
<dbReference type="EMBL" id="DSAY01000080">
    <property type="protein sequence ID" value="HDP15023.1"/>
    <property type="molecule type" value="Genomic_DNA"/>
</dbReference>
<evidence type="ECO:0000313" key="1">
    <source>
        <dbReference type="EMBL" id="HDP15023.1"/>
    </source>
</evidence>
<reference evidence="1" key="1">
    <citation type="journal article" date="2020" name="mSystems">
        <title>Genome- and Community-Level Interaction Insights into Carbon Utilization and Element Cycling Functions of Hydrothermarchaeota in Hydrothermal Sediment.</title>
        <authorList>
            <person name="Zhou Z."/>
            <person name="Liu Y."/>
            <person name="Xu W."/>
            <person name="Pan J."/>
            <person name="Luo Z.H."/>
            <person name="Li M."/>
        </authorList>
    </citation>
    <scope>NUCLEOTIDE SEQUENCE [LARGE SCALE GENOMIC DNA]</scope>
    <source>
        <strain evidence="1">SpSt-116</strain>
    </source>
</reference>
<comment type="caution">
    <text evidence="1">The sequence shown here is derived from an EMBL/GenBank/DDBJ whole genome shotgun (WGS) entry which is preliminary data.</text>
</comment>
<protein>
    <recommendedName>
        <fullName evidence="2">Aspartyl protease</fullName>
    </recommendedName>
</protein>
<name>A0A7C1CCW6_9CREN</name>
<gene>
    <name evidence="1" type="ORF">ENN26_04500</name>
</gene>
<evidence type="ECO:0008006" key="2">
    <source>
        <dbReference type="Google" id="ProtNLM"/>
    </source>
</evidence>
<organism evidence="1">
    <name type="scientific">Thermofilum adornatum</name>
    <dbReference type="NCBI Taxonomy" id="1365176"/>
    <lineage>
        <taxon>Archaea</taxon>
        <taxon>Thermoproteota</taxon>
        <taxon>Thermoprotei</taxon>
        <taxon>Thermofilales</taxon>
        <taxon>Thermofilaceae</taxon>
        <taxon>Thermofilum</taxon>
    </lineage>
</organism>
<sequence>MVFQGIFLNGWLPVGETRVKFRVYSGGVFVELEGLVDTGATFTKIPRWAASKIGLQAMYKAEVMLGDGRTVTRGLAYGEVEMEGIRRPVPVAIGGDEEMPVIGYTTLEILAFKVNPVTGKLERTPAIEL</sequence>
<dbReference type="Gene3D" id="2.40.70.10">
    <property type="entry name" value="Acid Proteases"/>
    <property type="match status" value="1"/>
</dbReference>
<dbReference type="InterPro" id="IPR021109">
    <property type="entry name" value="Peptidase_aspartic_dom_sf"/>
</dbReference>
<dbReference type="Pfam" id="PF13650">
    <property type="entry name" value="Asp_protease_2"/>
    <property type="match status" value="1"/>
</dbReference>
<accession>A0A7C1CCW6</accession>